<protein>
    <recommendedName>
        <fullName evidence="3">DNA-binding beta-propeller fold protein YncE</fullName>
    </recommendedName>
</protein>
<name>A0A1I2AIA0_9SPHI</name>
<dbReference type="InterPro" id="IPR031815">
    <property type="entry name" value="DUF5074"/>
</dbReference>
<dbReference type="Proteomes" id="UP000183129">
    <property type="component" value="Unassembled WGS sequence"/>
</dbReference>
<evidence type="ECO:0008006" key="3">
    <source>
        <dbReference type="Google" id="ProtNLM"/>
    </source>
</evidence>
<dbReference type="InterPro" id="IPR011048">
    <property type="entry name" value="Haem_d1_sf"/>
</dbReference>
<dbReference type="InterPro" id="IPR015943">
    <property type="entry name" value="WD40/YVTN_repeat-like_dom_sf"/>
</dbReference>
<proteinExistence type="predicted"/>
<evidence type="ECO:0000313" key="1">
    <source>
        <dbReference type="EMBL" id="SFE42560.1"/>
    </source>
</evidence>
<dbReference type="PANTHER" id="PTHR47197">
    <property type="entry name" value="PROTEIN NIRF"/>
    <property type="match status" value="1"/>
</dbReference>
<dbReference type="AlphaFoldDB" id="A0A1I2AIA0"/>
<reference evidence="1 2" key="1">
    <citation type="submission" date="2016-10" db="EMBL/GenBank/DDBJ databases">
        <authorList>
            <person name="de Groot N.N."/>
        </authorList>
    </citation>
    <scope>NUCLEOTIDE SEQUENCE [LARGE SCALE GENOMIC DNA]</scope>
    <source>
        <strain evidence="1 2">ATCC 51969</strain>
    </source>
</reference>
<dbReference type="EMBL" id="FONS01000001">
    <property type="protein sequence ID" value="SFE42560.1"/>
    <property type="molecule type" value="Genomic_DNA"/>
</dbReference>
<dbReference type="InterPro" id="IPR051200">
    <property type="entry name" value="Host-pathogen_enzymatic-act"/>
</dbReference>
<organism evidence="1 2">
    <name type="scientific">Pedobacter antarcticus</name>
    <dbReference type="NCBI Taxonomy" id="34086"/>
    <lineage>
        <taxon>Bacteria</taxon>
        <taxon>Pseudomonadati</taxon>
        <taxon>Bacteroidota</taxon>
        <taxon>Sphingobacteriia</taxon>
        <taxon>Sphingobacteriales</taxon>
        <taxon>Sphingobacteriaceae</taxon>
        <taxon>Pedobacter</taxon>
    </lineage>
</organism>
<dbReference type="SUPFAM" id="SSF51004">
    <property type="entry name" value="C-terminal (heme d1) domain of cytochrome cd1-nitrite reductase"/>
    <property type="match status" value="1"/>
</dbReference>
<dbReference type="Pfam" id="PF16819">
    <property type="entry name" value="DUF5074"/>
    <property type="match status" value="1"/>
</dbReference>
<accession>A0A1I2AIA0</accession>
<dbReference type="Gene3D" id="2.130.10.10">
    <property type="entry name" value="YVTN repeat-like/Quinoprotein amine dehydrogenase"/>
    <property type="match status" value="1"/>
</dbReference>
<evidence type="ECO:0000313" key="2">
    <source>
        <dbReference type="Proteomes" id="UP000183129"/>
    </source>
</evidence>
<dbReference type="PANTHER" id="PTHR47197:SF3">
    <property type="entry name" value="DIHYDRO-HEME D1 DEHYDROGENASE"/>
    <property type="match status" value="1"/>
</dbReference>
<sequence>MVSDNRGHPRTFRIYKLTINNMKTKLPLLKTAILSVSICLIGLSSCKKDHTEIERERYTTGIYVLGEGTVGNNNSAISFYDVEKNLTVVDYYKQVNGIGLGETANDLQQYGSKMYCVVSGIQGEKKSFVDVMELSTGKSIKRISFNTETDGAIPRFIAFYKNKAYVSRYDGKVSRIDTASLTIDGEVMLSEGLEGLAVANGKLYVANSSHRFYQEKGAKNKVSVIDLLNFKKIKDIEVNNNPVSVAAGENGQVFVVTVNDYIIGNAPSLDLINSTTDTKVSSFPYDIGSIAIQQNIGYVVTDPYMNAQVKPLDLNTGALGSPLITDGTSIKTYYGLSINPLNNEVLVSDANGYGTTGFVYAFGTDGKKKYEATVTGLPKHAVYLYKTR</sequence>
<dbReference type="STRING" id="34086.SAMN04488084_101239"/>
<gene>
    <name evidence="1" type="ORF">SAMN03003324_00430</name>
</gene>